<dbReference type="AlphaFoldDB" id="A0A1X1YLN9"/>
<evidence type="ECO:0000259" key="14">
    <source>
        <dbReference type="Pfam" id="PF00155"/>
    </source>
</evidence>
<evidence type="ECO:0000256" key="4">
    <source>
        <dbReference type="ARBA" id="ARBA00011738"/>
    </source>
</evidence>
<feature type="domain" description="Aminotransferase class I/classII large" evidence="14">
    <location>
        <begin position="38"/>
        <end position="368"/>
    </location>
</feature>
<accession>A0A1X1YLN9</accession>
<dbReference type="EMBL" id="LQPG01000014">
    <property type="protein sequence ID" value="ORW12028.1"/>
    <property type="molecule type" value="Genomic_DNA"/>
</dbReference>
<evidence type="ECO:0000313" key="16">
    <source>
        <dbReference type="Proteomes" id="UP000193866"/>
    </source>
</evidence>
<dbReference type="Gene3D" id="3.90.1150.10">
    <property type="entry name" value="Aspartate Aminotransferase, domain 1"/>
    <property type="match status" value="1"/>
</dbReference>
<dbReference type="Pfam" id="PF00155">
    <property type="entry name" value="Aminotran_1_2"/>
    <property type="match status" value="1"/>
</dbReference>
<sequence>MTRTDLSPLAWLAEVEQQRRQTGLRRSLRVRPAVATELDLASNDYLGLSTHPAVIAGGIEALRTWGGGAGGSRLVTGNTELHQQFEQELADFVGAPAGLVFSSGYTANLGAVVSLSGPGSVVVSDAYCHASLVDACRLSKARVVVTGHRDVDAVAAALAGRAEDRAVVLTESVFSADGALAPLRDLHEVCRRYGALLIVDEAHALGVRGEGGRGLVHEVGLAGAPDVVVTTTLSKALGSQGGAVLGPVAVRDHLIDAARTFIFDTGLAPAALGAASAALGVLAAEPSRAADVLRNAGVLAEICGVRQQPESAVVSVIIGDAERAVAAATACLDAGVRVGCFRPPTVPAGTSRLRLTARTSLTADELDLAGRVLREVLRAHPAMPL</sequence>
<protein>
    <recommendedName>
        <fullName evidence="5">8-amino-7-oxononanoate synthase</fullName>
        <ecNumber evidence="5">2.3.1.47</ecNumber>
    </recommendedName>
    <alternativeName>
        <fullName evidence="10">7-keto-8-amino-pelargonic acid synthase</fullName>
    </alternativeName>
    <alternativeName>
        <fullName evidence="11">8-amino-7-ketopelargonate synthase</fullName>
    </alternativeName>
</protein>
<comment type="cofactor">
    <cofactor evidence="1 13">
        <name>pyridoxal 5'-phosphate</name>
        <dbReference type="ChEBI" id="CHEBI:597326"/>
    </cofactor>
</comment>
<comment type="pathway">
    <text evidence="2">Cofactor biosynthesis; biotin biosynthesis.</text>
</comment>
<reference evidence="15 16" key="1">
    <citation type="submission" date="2016-01" db="EMBL/GenBank/DDBJ databases">
        <title>The new phylogeny of the genus Mycobacterium.</title>
        <authorList>
            <person name="Tarcisio F."/>
            <person name="Conor M."/>
            <person name="Antonella G."/>
            <person name="Elisabetta G."/>
            <person name="Giulia F.S."/>
            <person name="Sara T."/>
            <person name="Anna F."/>
            <person name="Clotilde B."/>
            <person name="Roberto B."/>
            <person name="Veronica D.S."/>
            <person name="Fabio R."/>
            <person name="Monica P."/>
            <person name="Olivier J."/>
            <person name="Enrico T."/>
            <person name="Nicola S."/>
        </authorList>
    </citation>
    <scope>NUCLEOTIDE SEQUENCE [LARGE SCALE GENOMIC DNA]</scope>
    <source>
        <strain evidence="15 16">DSM 45394</strain>
    </source>
</reference>
<name>A0A1X1YLN9_9MYCO</name>
<keyword evidence="6" id="KW-0808">Transferase</keyword>
<evidence type="ECO:0000256" key="10">
    <source>
        <dbReference type="ARBA" id="ARBA00032610"/>
    </source>
</evidence>
<keyword evidence="9" id="KW-0012">Acyltransferase</keyword>
<evidence type="ECO:0000256" key="3">
    <source>
        <dbReference type="ARBA" id="ARBA00010008"/>
    </source>
</evidence>
<evidence type="ECO:0000256" key="8">
    <source>
        <dbReference type="ARBA" id="ARBA00022898"/>
    </source>
</evidence>
<proteinExistence type="inferred from homology"/>
<dbReference type="GO" id="GO:0009102">
    <property type="term" value="P:biotin biosynthetic process"/>
    <property type="evidence" value="ECO:0007669"/>
    <property type="project" value="UniProtKB-KW"/>
</dbReference>
<evidence type="ECO:0000256" key="7">
    <source>
        <dbReference type="ARBA" id="ARBA00022756"/>
    </source>
</evidence>
<evidence type="ECO:0000256" key="13">
    <source>
        <dbReference type="RuleBase" id="RU003693"/>
    </source>
</evidence>
<dbReference type="OrthoDB" id="9807157at2"/>
<dbReference type="InterPro" id="IPR015422">
    <property type="entry name" value="PyrdxlP-dep_Trfase_small"/>
</dbReference>
<comment type="subunit">
    <text evidence="4">Homodimer.</text>
</comment>
<comment type="catalytic activity">
    <reaction evidence="12">
        <text>6-carboxyhexanoyl-[ACP] + L-alanine + H(+) = (8S)-8-amino-7-oxononanoate + holo-[ACP] + CO2</text>
        <dbReference type="Rhea" id="RHEA:42288"/>
        <dbReference type="Rhea" id="RHEA-COMP:9685"/>
        <dbReference type="Rhea" id="RHEA-COMP:9955"/>
        <dbReference type="ChEBI" id="CHEBI:15378"/>
        <dbReference type="ChEBI" id="CHEBI:16526"/>
        <dbReference type="ChEBI" id="CHEBI:57972"/>
        <dbReference type="ChEBI" id="CHEBI:64479"/>
        <dbReference type="ChEBI" id="CHEBI:78846"/>
        <dbReference type="ChEBI" id="CHEBI:149468"/>
        <dbReference type="EC" id="2.3.1.47"/>
    </reaction>
</comment>
<evidence type="ECO:0000256" key="1">
    <source>
        <dbReference type="ARBA" id="ARBA00001933"/>
    </source>
</evidence>
<dbReference type="STRING" id="1108812.AWC16_09300"/>
<keyword evidence="8 13" id="KW-0663">Pyridoxal phosphate</keyword>
<evidence type="ECO:0000256" key="9">
    <source>
        <dbReference type="ARBA" id="ARBA00023315"/>
    </source>
</evidence>
<dbReference type="InterPro" id="IPR015424">
    <property type="entry name" value="PyrdxlP-dep_Trfase"/>
</dbReference>
<evidence type="ECO:0000313" key="15">
    <source>
        <dbReference type="EMBL" id="ORW12028.1"/>
    </source>
</evidence>
<evidence type="ECO:0000256" key="2">
    <source>
        <dbReference type="ARBA" id="ARBA00004746"/>
    </source>
</evidence>
<keyword evidence="7" id="KW-0093">Biotin biosynthesis</keyword>
<dbReference type="RefSeq" id="WP_085264207.1">
    <property type="nucleotide sequence ID" value="NZ_JACKVG010000012.1"/>
</dbReference>
<dbReference type="PANTHER" id="PTHR13693:SF100">
    <property type="entry name" value="8-AMINO-7-OXONONANOATE SYNTHASE"/>
    <property type="match status" value="1"/>
</dbReference>
<dbReference type="GO" id="GO:0008710">
    <property type="term" value="F:8-amino-7-oxononanoate synthase activity"/>
    <property type="evidence" value="ECO:0007669"/>
    <property type="project" value="UniProtKB-EC"/>
</dbReference>
<dbReference type="Proteomes" id="UP000193866">
    <property type="component" value="Unassembled WGS sequence"/>
</dbReference>
<evidence type="ECO:0000256" key="12">
    <source>
        <dbReference type="ARBA" id="ARBA00047715"/>
    </source>
</evidence>
<dbReference type="InterPro" id="IPR050087">
    <property type="entry name" value="AON_synthase_class-II"/>
</dbReference>
<dbReference type="PANTHER" id="PTHR13693">
    <property type="entry name" value="CLASS II AMINOTRANSFERASE/8-AMINO-7-OXONONANOATE SYNTHASE"/>
    <property type="match status" value="1"/>
</dbReference>
<dbReference type="InterPro" id="IPR015421">
    <property type="entry name" value="PyrdxlP-dep_Trfase_major"/>
</dbReference>
<dbReference type="PROSITE" id="PS00599">
    <property type="entry name" value="AA_TRANSFER_CLASS_2"/>
    <property type="match status" value="1"/>
</dbReference>
<dbReference type="GO" id="GO:0030170">
    <property type="term" value="F:pyridoxal phosphate binding"/>
    <property type="evidence" value="ECO:0007669"/>
    <property type="project" value="InterPro"/>
</dbReference>
<dbReference type="Gene3D" id="3.40.640.10">
    <property type="entry name" value="Type I PLP-dependent aspartate aminotransferase-like (Major domain)"/>
    <property type="match status" value="1"/>
</dbReference>
<evidence type="ECO:0000256" key="11">
    <source>
        <dbReference type="ARBA" id="ARBA00033381"/>
    </source>
</evidence>
<evidence type="ECO:0000256" key="6">
    <source>
        <dbReference type="ARBA" id="ARBA00022679"/>
    </source>
</evidence>
<dbReference type="InterPro" id="IPR001917">
    <property type="entry name" value="Aminotrans_II_pyridoxalP_BS"/>
</dbReference>
<gene>
    <name evidence="15" type="ORF">AWC16_09300</name>
</gene>
<dbReference type="SUPFAM" id="SSF53383">
    <property type="entry name" value="PLP-dependent transferases"/>
    <property type="match status" value="1"/>
</dbReference>
<keyword evidence="16" id="KW-1185">Reference proteome</keyword>
<dbReference type="InterPro" id="IPR004839">
    <property type="entry name" value="Aminotransferase_I/II_large"/>
</dbReference>
<organism evidence="15 16">
    <name type="scientific">Mycolicibacter longobardus</name>
    <dbReference type="NCBI Taxonomy" id="1108812"/>
    <lineage>
        <taxon>Bacteria</taxon>
        <taxon>Bacillati</taxon>
        <taxon>Actinomycetota</taxon>
        <taxon>Actinomycetes</taxon>
        <taxon>Mycobacteriales</taxon>
        <taxon>Mycobacteriaceae</taxon>
        <taxon>Mycolicibacter</taxon>
    </lineage>
</organism>
<comment type="similarity">
    <text evidence="3">Belongs to the class-II pyridoxal-phosphate-dependent aminotransferase family. BioF subfamily.</text>
</comment>
<dbReference type="EC" id="2.3.1.47" evidence="5"/>
<evidence type="ECO:0000256" key="5">
    <source>
        <dbReference type="ARBA" id="ARBA00013187"/>
    </source>
</evidence>
<comment type="caution">
    <text evidence="15">The sequence shown here is derived from an EMBL/GenBank/DDBJ whole genome shotgun (WGS) entry which is preliminary data.</text>
</comment>